<proteinExistence type="predicted"/>
<gene>
    <name evidence="6" type="ORF">Vafri_14880</name>
</gene>
<reference evidence="6" key="1">
    <citation type="journal article" date="2021" name="Proc. Natl. Acad. Sci. U.S.A.">
        <title>Three genomes in the algal genus Volvox reveal the fate of a haploid sex-determining region after a transition to homothallism.</title>
        <authorList>
            <person name="Yamamoto K."/>
            <person name="Hamaji T."/>
            <person name="Kawai-Toyooka H."/>
            <person name="Matsuzaki R."/>
            <person name="Takahashi F."/>
            <person name="Nishimura Y."/>
            <person name="Kawachi M."/>
            <person name="Noguchi H."/>
            <person name="Minakuchi Y."/>
            <person name="Umen J.G."/>
            <person name="Toyoda A."/>
            <person name="Nozaki H."/>
        </authorList>
    </citation>
    <scope>NUCLEOTIDE SEQUENCE</scope>
    <source>
        <strain evidence="6">NIES-3780</strain>
    </source>
</reference>
<evidence type="ECO:0000256" key="2">
    <source>
        <dbReference type="ARBA" id="ARBA00022723"/>
    </source>
</evidence>
<keyword evidence="2" id="KW-0479">Metal-binding</keyword>
<dbReference type="PANTHER" id="PTHR23323:SF24">
    <property type="entry name" value="VACUOLAR PROTEIN SORTING-ASSOCIATED PROTEIN 11 HOMOLOG"/>
    <property type="match status" value="1"/>
</dbReference>
<sequence length="119" mass="13287">PSVSPFLPPPTFMWPHQVLEHVERSGVLPPLVVLQSLSRSRRLPLSLVRGYMERALQRDTAAVARDREAVSRLAAETSALREEVTKLRTQVKRRPFRGGCGCAFGDMQLSATEYIADIS</sequence>
<dbReference type="GO" id="GO:0005768">
    <property type="term" value="C:endosome"/>
    <property type="evidence" value="ECO:0007669"/>
    <property type="project" value="TreeGrafter"/>
</dbReference>
<comment type="subcellular location">
    <subcellularLocation>
        <location evidence="1">Membrane</location>
    </subcellularLocation>
</comment>
<dbReference type="GO" id="GO:0030897">
    <property type="term" value="C:HOPS complex"/>
    <property type="evidence" value="ECO:0007669"/>
    <property type="project" value="TreeGrafter"/>
</dbReference>
<dbReference type="Proteomes" id="UP000747399">
    <property type="component" value="Unassembled WGS sequence"/>
</dbReference>
<evidence type="ECO:0000313" key="7">
    <source>
        <dbReference type="Proteomes" id="UP000747399"/>
    </source>
</evidence>
<dbReference type="EMBL" id="BNCO01000039">
    <property type="protein sequence ID" value="GIL60246.1"/>
    <property type="molecule type" value="Genomic_DNA"/>
</dbReference>
<comment type="caution">
    <text evidence="6">The sequence shown here is derived from an EMBL/GenBank/DDBJ whole genome shotgun (WGS) entry which is preliminary data.</text>
</comment>
<keyword evidence="5" id="KW-0472">Membrane</keyword>
<dbReference type="AlphaFoldDB" id="A0A8J4BF54"/>
<protein>
    <submittedName>
        <fullName evidence="6">Uncharacterized protein</fullName>
    </submittedName>
</protein>
<accession>A0A8J4BF54</accession>
<keyword evidence="7" id="KW-1185">Reference proteome</keyword>
<dbReference type="PANTHER" id="PTHR23323">
    <property type="entry name" value="VACUOLAR PROTEIN SORTING-ASSOCIATED PROTEIN"/>
    <property type="match status" value="1"/>
</dbReference>
<dbReference type="GO" id="GO:0030674">
    <property type="term" value="F:protein-macromolecule adaptor activity"/>
    <property type="evidence" value="ECO:0007669"/>
    <property type="project" value="TreeGrafter"/>
</dbReference>
<dbReference type="GO" id="GO:0048284">
    <property type="term" value="P:organelle fusion"/>
    <property type="evidence" value="ECO:0007669"/>
    <property type="project" value="TreeGrafter"/>
</dbReference>
<feature type="non-terminal residue" evidence="6">
    <location>
        <position position="1"/>
    </location>
</feature>
<evidence type="ECO:0000313" key="6">
    <source>
        <dbReference type="EMBL" id="GIL60246.1"/>
    </source>
</evidence>
<keyword evidence="3" id="KW-0863">Zinc-finger</keyword>
<name>A0A8J4BF54_9CHLO</name>
<dbReference type="GO" id="GO:0008270">
    <property type="term" value="F:zinc ion binding"/>
    <property type="evidence" value="ECO:0007669"/>
    <property type="project" value="UniProtKB-KW"/>
</dbReference>
<evidence type="ECO:0000256" key="5">
    <source>
        <dbReference type="ARBA" id="ARBA00023136"/>
    </source>
</evidence>
<keyword evidence="4" id="KW-0862">Zinc</keyword>
<evidence type="ECO:0000256" key="1">
    <source>
        <dbReference type="ARBA" id="ARBA00004370"/>
    </source>
</evidence>
<organism evidence="6 7">
    <name type="scientific">Volvox africanus</name>
    <dbReference type="NCBI Taxonomy" id="51714"/>
    <lineage>
        <taxon>Eukaryota</taxon>
        <taxon>Viridiplantae</taxon>
        <taxon>Chlorophyta</taxon>
        <taxon>core chlorophytes</taxon>
        <taxon>Chlorophyceae</taxon>
        <taxon>CS clade</taxon>
        <taxon>Chlamydomonadales</taxon>
        <taxon>Volvocaceae</taxon>
        <taxon>Volvox</taxon>
    </lineage>
</organism>
<dbReference type="GO" id="GO:0007032">
    <property type="term" value="P:endosome organization"/>
    <property type="evidence" value="ECO:0007669"/>
    <property type="project" value="TreeGrafter"/>
</dbReference>
<dbReference type="GO" id="GO:0006904">
    <property type="term" value="P:vesicle docking involved in exocytosis"/>
    <property type="evidence" value="ECO:0007669"/>
    <property type="project" value="TreeGrafter"/>
</dbReference>
<dbReference type="GO" id="GO:0007033">
    <property type="term" value="P:vacuole organization"/>
    <property type="evidence" value="ECO:0007669"/>
    <property type="project" value="TreeGrafter"/>
</dbReference>
<evidence type="ECO:0000256" key="4">
    <source>
        <dbReference type="ARBA" id="ARBA00022833"/>
    </source>
</evidence>
<evidence type="ECO:0000256" key="3">
    <source>
        <dbReference type="ARBA" id="ARBA00022771"/>
    </source>
</evidence>